<keyword evidence="7" id="KW-0378">Hydrolase</keyword>
<evidence type="ECO:0000256" key="6">
    <source>
        <dbReference type="ARBA" id="ARBA00022723"/>
    </source>
</evidence>
<evidence type="ECO:0000313" key="12">
    <source>
        <dbReference type="EMBL" id="MDA0183951.1"/>
    </source>
</evidence>
<gene>
    <name evidence="12" type="ORF">OJ997_26830</name>
</gene>
<keyword evidence="5" id="KW-0645">Protease</keyword>
<dbReference type="InterPro" id="IPR000421">
    <property type="entry name" value="FA58C"/>
</dbReference>
<protein>
    <submittedName>
        <fullName evidence="12">M36 family metallopeptidase</fullName>
    </submittedName>
</protein>
<keyword evidence="13" id="KW-1185">Reference proteome</keyword>
<keyword evidence="9" id="KW-0482">Metalloprotease</keyword>
<dbReference type="InterPro" id="IPR050371">
    <property type="entry name" value="Fungal_virulence_M36"/>
</dbReference>
<name>A0A9X3SBV5_9ACTN</name>
<evidence type="ECO:0000256" key="1">
    <source>
        <dbReference type="ARBA" id="ARBA00001947"/>
    </source>
</evidence>
<dbReference type="InterPro" id="IPR001842">
    <property type="entry name" value="Peptidase_M36"/>
</dbReference>
<dbReference type="InterPro" id="IPR008979">
    <property type="entry name" value="Galactose-bd-like_sf"/>
</dbReference>
<keyword evidence="8" id="KW-0862">Zinc</keyword>
<dbReference type="AlphaFoldDB" id="A0A9X3SBV5"/>
<dbReference type="Pfam" id="PF00754">
    <property type="entry name" value="F5_F8_type_C"/>
    <property type="match status" value="1"/>
</dbReference>
<dbReference type="Gene3D" id="2.60.120.260">
    <property type="entry name" value="Galactose-binding domain-like"/>
    <property type="match status" value="1"/>
</dbReference>
<comment type="cofactor">
    <cofactor evidence="1">
        <name>Zn(2+)</name>
        <dbReference type="ChEBI" id="CHEBI:29105"/>
    </cofactor>
</comment>
<dbReference type="InterPro" id="IPR027268">
    <property type="entry name" value="Peptidase_M4/M1_CTD_sf"/>
</dbReference>
<organism evidence="12 13">
    <name type="scientific">Solirubrobacter phytolaccae</name>
    <dbReference type="NCBI Taxonomy" id="1404360"/>
    <lineage>
        <taxon>Bacteria</taxon>
        <taxon>Bacillati</taxon>
        <taxon>Actinomycetota</taxon>
        <taxon>Thermoleophilia</taxon>
        <taxon>Solirubrobacterales</taxon>
        <taxon>Solirubrobacteraceae</taxon>
        <taxon>Solirubrobacter</taxon>
    </lineage>
</organism>
<dbReference type="SUPFAM" id="SSF49464">
    <property type="entry name" value="Carboxypeptidase regulatory domain-like"/>
    <property type="match status" value="1"/>
</dbReference>
<dbReference type="GO" id="GO:0004222">
    <property type="term" value="F:metalloendopeptidase activity"/>
    <property type="evidence" value="ECO:0007669"/>
    <property type="project" value="InterPro"/>
</dbReference>
<dbReference type="GO" id="GO:0006508">
    <property type="term" value="P:proteolysis"/>
    <property type="evidence" value="ECO:0007669"/>
    <property type="project" value="UniProtKB-KW"/>
</dbReference>
<keyword evidence="6" id="KW-0479">Metal-binding</keyword>
<accession>A0A9X3SBV5</accession>
<dbReference type="PANTHER" id="PTHR33478">
    <property type="entry name" value="EXTRACELLULAR METALLOPROTEINASE MEP"/>
    <property type="match status" value="1"/>
</dbReference>
<dbReference type="PANTHER" id="PTHR33478:SF1">
    <property type="entry name" value="EXTRACELLULAR METALLOPROTEINASE MEP"/>
    <property type="match status" value="1"/>
</dbReference>
<dbReference type="GO" id="GO:0008270">
    <property type="term" value="F:zinc ion binding"/>
    <property type="evidence" value="ECO:0007669"/>
    <property type="project" value="InterPro"/>
</dbReference>
<dbReference type="EMBL" id="JAPDDP010000064">
    <property type="protein sequence ID" value="MDA0183951.1"/>
    <property type="molecule type" value="Genomic_DNA"/>
</dbReference>
<dbReference type="PRINTS" id="PR00999">
    <property type="entry name" value="FUNGALYSIN"/>
</dbReference>
<dbReference type="InterPro" id="IPR013783">
    <property type="entry name" value="Ig-like_fold"/>
</dbReference>
<dbReference type="Proteomes" id="UP001147653">
    <property type="component" value="Unassembled WGS sequence"/>
</dbReference>
<dbReference type="GO" id="GO:0005975">
    <property type="term" value="P:carbohydrate metabolic process"/>
    <property type="evidence" value="ECO:0007669"/>
    <property type="project" value="UniProtKB-ARBA"/>
</dbReference>
<comment type="caution">
    <text evidence="12">The sequence shown here is derived from an EMBL/GenBank/DDBJ whole genome shotgun (WGS) entry which is preliminary data.</text>
</comment>
<evidence type="ECO:0000256" key="4">
    <source>
        <dbReference type="ARBA" id="ARBA00022525"/>
    </source>
</evidence>
<dbReference type="SUPFAM" id="SSF55486">
    <property type="entry name" value="Metalloproteases ('zincins'), catalytic domain"/>
    <property type="match status" value="1"/>
</dbReference>
<dbReference type="PROSITE" id="PS50022">
    <property type="entry name" value="FA58C_3"/>
    <property type="match status" value="1"/>
</dbReference>
<evidence type="ECO:0000313" key="13">
    <source>
        <dbReference type="Proteomes" id="UP001147653"/>
    </source>
</evidence>
<comment type="subcellular location">
    <subcellularLocation>
        <location evidence="2">Secreted</location>
    </subcellularLocation>
</comment>
<dbReference type="Gene3D" id="2.60.40.1120">
    <property type="entry name" value="Carboxypeptidase-like, regulatory domain"/>
    <property type="match status" value="1"/>
</dbReference>
<dbReference type="RefSeq" id="WP_270028365.1">
    <property type="nucleotide sequence ID" value="NZ_JAPDDP010000064.1"/>
</dbReference>
<dbReference type="Gene3D" id="1.10.390.10">
    <property type="entry name" value="Neutral Protease Domain 2"/>
    <property type="match status" value="1"/>
</dbReference>
<dbReference type="Pfam" id="PF02128">
    <property type="entry name" value="Peptidase_M36"/>
    <property type="match status" value="1"/>
</dbReference>
<sequence>MLAALALPASARADVELDPATDTVRVAANLDGTLTAPAPGTAAAIGLRYVREHRAALGLNAADLETLGDPTVETFAGIRQVRWPQAVDGIEAADAELRVNVTDDGRVLSVLGSPSSDLPTDTTPRLAKPDPDAELTIYDDRLAYRYEDEVAPDAIYDVITDADTGRVLRKTNLVKSVDAEVWDLHPSDTVDPHLFDIGPWLSTPTSTRLFSQWMHVYSDVNDNNAADSTEEVVPGTYPATLITTGGACTPAKPCTWTAINPQLNREQNAVQAFYLANRFREHLRDAVGFDFGTDRLLLETNDGGGTNNANMYTPPAGRSPRMQMYRWSSTRFRTMNSGDDASILFHEYAHGLTNRLVKYPDGVGALSSWQAGAMGEGWSDFYAKDFIVSSGLENDSTTPGEIHMGEYTDALPNSIRSSALDCPAGSGGSCPGYTYGDFAHVTSGPEVHYDGEIWAQTLWDVRTEIGSSDALRLITAALKLSPPEPSFLDMRNAILLAAAADPAALRAKLWAVFAKRGMGFYASATDGADIAPVEDDSLPPVAGTPLGTLTGTVVDAAGNPVVDATVSIGGVLTAKTNSAGQYTLANTPVRTYEHVIVTAAGYDRTVLEDVAVPGVADATIRRNWAIGATLRSTAGSENAEMGCGPKQAFDGVPGSTWSTSQPGGDKELVLQLPEPINVTGFGVDPGAGCGDTESSSTAQFQIAVGPSATGPWTDVAVTGTLTAADRHVMKVFPTTRSNVTFVRMLPMSTQTANVDYIDLSEFAVYGTQVGARLVTTPAANAASRTATFTFAGGTGYQCQWDAGAFEPCVSPATRTMSEGAHTFTLRASDDPTDISYAWTVDTVAPTVAISGASVSDDVATFTFAATDATALTYRCTFDGSTAPCASPAWYAGLGDGTHNFQVTATDAAANAASASRSVTVDVTAPETTISWAPPPILTTRDFTFAFGASEPSTFVCSVDGVPAQPCTSPLALTGLAEGAHSLEVTAVDASGRADPTPARSDFTVVIPGLPPAPNPTPTATATPRPPLPPLALASATAAKTVSKKTGRVKVTLRGTRGATVTVRAKLGSRVVGKTTKTLRGTSLAFQLALDKKRLTVGKTVTVTLTGKGSGMATGTRTLKIRVNR</sequence>
<keyword evidence="4" id="KW-0964">Secreted</keyword>
<keyword evidence="10" id="KW-0865">Zymogen</keyword>
<evidence type="ECO:0000256" key="9">
    <source>
        <dbReference type="ARBA" id="ARBA00023049"/>
    </source>
</evidence>
<evidence type="ECO:0000259" key="11">
    <source>
        <dbReference type="PROSITE" id="PS50022"/>
    </source>
</evidence>
<evidence type="ECO:0000256" key="5">
    <source>
        <dbReference type="ARBA" id="ARBA00022670"/>
    </source>
</evidence>
<evidence type="ECO:0000256" key="7">
    <source>
        <dbReference type="ARBA" id="ARBA00022801"/>
    </source>
</evidence>
<dbReference type="GO" id="GO:0005615">
    <property type="term" value="C:extracellular space"/>
    <property type="evidence" value="ECO:0007669"/>
    <property type="project" value="InterPro"/>
</dbReference>
<evidence type="ECO:0000256" key="2">
    <source>
        <dbReference type="ARBA" id="ARBA00004613"/>
    </source>
</evidence>
<dbReference type="Pfam" id="PF13620">
    <property type="entry name" value="CarboxypepD_reg"/>
    <property type="match status" value="1"/>
</dbReference>
<evidence type="ECO:0000256" key="8">
    <source>
        <dbReference type="ARBA" id="ARBA00022833"/>
    </source>
</evidence>
<dbReference type="InterPro" id="IPR008969">
    <property type="entry name" value="CarboxyPept-like_regulatory"/>
</dbReference>
<feature type="domain" description="F5/8 type C" evidence="11">
    <location>
        <begin position="610"/>
        <end position="767"/>
    </location>
</feature>
<evidence type="ECO:0000256" key="10">
    <source>
        <dbReference type="ARBA" id="ARBA00023145"/>
    </source>
</evidence>
<evidence type="ECO:0000256" key="3">
    <source>
        <dbReference type="ARBA" id="ARBA00006006"/>
    </source>
</evidence>
<reference evidence="12" key="1">
    <citation type="submission" date="2022-10" db="EMBL/GenBank/DDBJ databases">
        <title>The WGS of Solirubrobacter phytolaccae KCTC 29190.</title>
        <authorList>
            <person name="Jiang Z."/>
        </authorList>
    </citation>
    <scope>NUCLEOTIDE SEQUENCE</scope>
    <source>
        <strain evidence="12">KCTC 29190</strain>
    </source>
</reference>
<dbReference type="SUPFAM" id="SSF49785">
    <property type="entry name" value="Galactose-binding domain-like"/>
    <property type="match status" value="1"/>
</dbReference>
<comment type="similarity">
    <text evidence="3">Belongs to the peptidase M36 family.</text>
</comment>
<proteinExistence type="inferred from homology"/>
<dbReference type="Gene3D" id="3.10.170.10">
    <property type="match status" value="1"/>
</dbReference>
<dbReference type="Gene3D" id="2.60.40.10">
    <property type="entry name" value="Immunoglobulins"/>
    <property type="match status" value="1"/>
</dbReference>